<feature type="region of interest" description="Disordered" evidence="10">
    <location>
        <begin position="1"/>
        <end position="75"/>
    </location>
</feature>
<comment type="subunit">
    <text evidence="8">Interacts with PTBP2; the interaction is direct.</text>
</comment>
<dbReference type="GeneTree" id="ENSGT00940000155573"/>
<name>A0A3P8TH75_AMPPE</name>
<accession>A0A3P8TH75</accession>
<dbReference type="Pfam" id="PF00013">
    <property type="entry name" value="KH_1"/>
    <property type="match status" value="3"/>
</dbReference>
<reference evidence="12 13" key="1">
    <citation type="submission" date="2018-03" db="EMBL/GenBank/DDBJ databases">
        <title>Finding Nemo's genes: A chromosome-scale reference assembly of the genome of the orange clownfish Amphiprion percula.</title>
        <authorList>
            <person name="Lehmann R."/>
        </authorList>
    </citation>
    <scope>NUCLEOTIDE SEQUENCE</scope>
</reference>
<organism evidence="12 13">
    <name type="scientific">Amphiprion percula</name>
    <name type="common">Orange clownfish</name>
    <name type="synonym">Lutjanus percula</name>
    <dbReference type="NCBI Taxonomy" id="161767"/>
    <lineage>
        <taxon>Eukaryota</taxon>
        <taxon>Metazoa</taxon>
        <taxon>Chordata</taxon>
        <taxon>Craniata</taxon>
        <taxon>Vertebrata</taxon>
        <taxon>Euteleostomi</taxon>
        <taxon>Actinopterygii</taxon>
        <taxon>Neopterygii</taxon>
        <taxon>Teleostei</taxon>
        <taxon>Neoteleostei</taxon>
        <taxon>Acanthomorphata</taxon>
        <taxon>Ovalentaria</taxon>
        <taxon>Pomacentridae</taxon>
        <taxon>Amphiprion</taxon>
    </lineage>
</organism>
<dbReference type="InterPro" id="IPR047274">
    <property type="entry name" value="KH-I_NOVA_rpt3"/>
</dbReference>
<dbReference type="GO" id="GO:0005634">
    <property type="term" value="C:nucleus"/>
    <property type="evidence" value="ECO:0007669"/>
    <property type="project" value="UniProtKB-SubCell"/>
</dbReference>
<feature type="domain" description="K Homology" evidence="11">
    <location>
        <begin position="177"/>
        <end position="249"/>
    </location>
</feature>
<dbReference type="STRING" id="161767.ENSAPEP00000022652"/>
<dbReference type="Proteomes" id="UP000265080">
    <property type="component" value="Chromosome 9"/>
</dbReference>
<dbReference type="FunFam" id="3.30.1370.10:FF:000020">
    <property type="entry name" value="RNA-binding protein Nova-1 isoform 1"/>
    <property type="match status" value="1"/>
</dbReference>
<dbReference type="Gene3D" id="3.30.1370.10">
    <property type="entry name" value="K Homology domain, type 1"/>
    <property type="match status" value="3"/>
</dbReference>
<evidence type="ECO:0000256" key="5">
    <source>
        <dbReference type="ARBA" id="ARBA00022902"/>
    </source>
</evidence>
<evidence type="ECO:0000259" key="11">
    <source>
        <dbReference type="SMART" id="SM00322"/>
    </source>
</evidence>
<evidence type="ECO:0000256" key="6">
    <source>
        <dbReference type="ARBA" id="ARBA00023187"/>
    </source>
</evidence>
<dbReference type="AlphaFoldDB" id="A0A3P8TH75"/>
<dbReference type="GO" id="GO:0003723">
    <property type="term" value="F:RNA binding"/>
    <property type="evidence" value="ECO:0007669"/>
    <property type="project" value="UniProtKB-UniRule"/>
</dbReference>
<feature type="domain" description="K Homology" evidence="11">
    <location>
        <begin position="79"/>
        <end position="152"/>
    </location>
</feature>
<evidence type="ECO:0000313" key="12">
    <source>
        <dbReference type="Ensembl" id="ENSAPEP00000022652.1"/>
    </source>
</evidence>
<dbReference type="CDD" id="cd22436">
    <property type="entry name" value="KH-I_NOVA_rpt2"/>
    <property type="match status" value="1"/>
</dbReference>
<dbReference type="InterPro" id="IPR004087">
    <property type="entry name" value="KH_dom"/>
</dbReference>
<dbReference type="GO" id="GO:0006397">
    <property type="term" value="P:mRNA processing"/>
    <property type="evidence" value="ECO:0007669"/>
    <property type="project" value="UniProtKB-KW"/>
</dbReference>
<protein>
    <recommendedName>
        <fullName evidence="11">K Homology domain-containing protein</fullName>
    </recommendedName>
</protein>
<evidence type="ECO:0000313" key="13">
    <source>
        <dbReference type="Proteomes" id="UP000265080"/>
    </source>
</evidence>
<evidence type="ECO:0000256" key="4">
    <source>
        <dbReference type="ARBA" id="ARBA00022884"/>
    </source>
</evidence>
<sequence>ERAGQNVSFSESSSSSASPDLPHPRVTPGSVQQNGIFSNPHHHNQQPHMESDPPDSRKRPLETPTEASSTKRTNTGEEGEYFLKVLIPSYAAGSIIGKGGQTIVQLQKETGATIKLSKSKDFYPGTTERVCLIQGTVEALNGVHDFIAEKVREMPQSTQKTEPVSILQPQTTVNPDRVKQAKLIVPNSTAGLIIGKGGATVKAVMEQSGAWVQLSQKPEGINLQERVVTISGEPEQNRKAVEIIVQKIQEDPQSSSCLNISYSNITGPVANSNPTGSPYANSTEVMPAAAAAAAATASSLLGQAGLAGVGAFPTTMSSLSGNDLLAITSALNTLASYGYNTNSLGLGLNPAAASGVLAAVAANANPAAAAAANLLASYASDASTSAAHPAASLGGFSLGSLAAATGATNGYLSAASPLVASSLLATEKLAEGAKEVVEIAVPENLVGAILGKGGKTLVEYQELTGARIQISKKGEFIPGTRNRKVTITGSQAATQAAQYLISQRITYEQGVRATNPQKVG</sequence>
<dbReference type="GO" id="GO:0008380">
    <property type="term" value="P:RNA splicing"/>
    <property type="evidence" value="ECO:0007669"/>
    <property type="project" value="UniProtKB-KW"/>
</dbReference>
<evidence type="ECO:0000256" key="9">
    <source>
        <dbReference type="PROSITE-ProRule" id="PRU00117"/>
    </source>
</evidence>
<keyword evidence="3" id="KW-0677">Repeat</keyword>
<evidence type="ECO:0000256" key="2">
    <source>
        <dbReference type="ARBA" id="ARBA00022664"/>
    </source>
</evidence>
<evidence type="ECO:0000256" key="1">
    <source>
        <dbReference type="ARBA" id="ARBA00004123"/>
    </source>
</evidence>
<dbReference type="PANTHER" id="PTHR10288">
    <property type="entry name" value="KH DOMAIN CONTAINING RNA BINDING PROTEIN"/>
    <property type="match status" value="1"/>
</dbReference>
<dbReference type="PROSITE" id="PS50084">
    <property type="entry name" value="KH_TYPE_1"/>
    <property type="match status" value="3"/>
</dbReference>
<evidence type="ECO:0000256" key="7">
    <source>
        <dbReference type="ARBA" id="ARBA00023242"/>
    </source>
</evidence>
<keyword evidence="7" id="KW-0539">Nucleus</keyword>
<proteinExistence type="predicted"/>
<dbReference type="FunFam" id="3.30.1370.10:FF:000022">
    <property type="entry name" value="RNA-binding protein Nova-1 isoform 1"/>
    <property type="match status" value="1"/>
</dbReference>
<feature type="compositionally biased region" description="Basic and acidic residues" evidence="10">
    <location>
        <begin position="49"/>
        <end position="61"/>
    </location>
</feature>
<dbReference type="Ensembl" id="ENSAPET00000023251.1">
    <property type="protein sequence ID" value="ENSAPEP00000022652.1"/>
    <property type="gene ID" value="ENSAPEG00000016133.1"/>
</dbReference>
<dbReference type="GO" id="GO:0007399">
    <property type="term" value="P:nervous system development"/>
    <property type="evidence" value="ECO:0007669"/>
    <property type="project" value="UniProtKB-KW"/>
</dbReference>
<dbReference type="SUPFAM" id="SSF54791">
    <property type="entry name" value="Eukaryotic type KH-domain (KH-domain type I)"/>
    <property type="match status" value="3"/>
</dbReference>
<dbReference type="CDD" id="cd22435">
    <property type="entry name" value="KH-I_NOVA_rpt1"/>
    <property type="match status" value="1"/>
</dbReference>
<dbReference type="FunFam" id="3.30.1370.10:FF:000019">
    <property type="entry name" value="RNA-binding protein Nova-1 isoform 1"/>
    <property type="match status" value="1"/>
</dbReference>
<dbReference type="CDD" id="cd09031">
    <property type="entry name" value="KH-I_NOVA_rpt3"/>
    <property type="match status" value="1"/>
</dbReference>
<dbReference type="InterPro" id="IPR036612">
    <property type="entry name" value="KH_dom_type_1_sf"/>
</dbReference>
<reference evidence="12" key="3">
    <citation type="submission" date="2025-09" db="UniProtKB">
        <authorList>
            <consortium name="Ensembl"/>
        </authorList>
    </citation>
    <scope>IDENTIFICATION</scope>
</reference>
<keyword evidence="13" id="KW-1185">Reference proteome</keyword>
<dbReference type="InterPro" id="IPR047275">
    <property type="entry name" value="KH-I_NOVA_rpt1"/>
</dbReference>
<keyword evidence="5" id="KW-0524">Neurogenesis</keyword>
<evidence type="ECO:0000256" key="8">
    <source>
        <dbReference type="ARBA" id="ARBA00034798"/>
    </source>
</evidence>
<dbReference type="SMART" id="SM00322">
    <property type="entry name" value="KH"/>
    <property type="match status" value="3"/>
</dbReference>
<reference evidence="12" key="2">
    <citation type="submission" date="2025-08" db="UniProtKB">
        <authorList>
            <consortium name="Ensembl"/>
        </authorList>
    </citation>
    <scope>IDENTIFICATION</scope>
</reference>
<dbReference type="InterPro" id="IPR047276">
    <property type="entry name" value="KH-I_NOVA_rpt2"/>
</dbReference>
<comment type="subcellular location">
    <subcellularLocation>
        <location evidence="1">Nucleus</location>
    </subcellularLocation>
</comment>
<feature type="domain" description="K Homology" evidence="11">
    <location>
        <begin position="433"/>
        <end position="506"/>
    </location>
</feature>
<feature type="compositionally biased region" description="Low complexity" evidence="10">
    <location>
        <begin position="8"/>
        <end position="18"/>
    </location>
</feature>
<keyword evidence="4 9" id="KW-0694">RNA-binding</keyword>
<evidence type="ECO:0000256" key="3">
    <source>
        <dbReference type="ARBA" id="ARBA00022737"/>
    </source>
</evidence>
<dbReference type="InterPro" id="IPR004088">
    <property type="entry name" value="KH_dom_type_1"/>
</dbReference>
<dbReference type="OMA" id="QMRTNET"/>
<evidence type="ECO:0000256" key="10">
    <source>
        <dbReference type="SAM" id="MobiDB-lite"/>
    </source>
</evidence>
<keyword evidence="6" id="KW-0508">mRNA splicing</keyword>
<keyword evidence="2" id="KW-0507">mRNA processing</keyword>